<dbReference type="EMBL" id="GBEZ01009385">
    <property type="protein sequence ID" value="JAC76198.1"/>
    <property type="molecule type" value="Transcribed_RNA"/>
</dbReference>
<reference evidence="1" key="1">
    <citation type="submission" date="2014-05" db="EMBL/GenBank/DDBJ databases">
        <title>The transcriptome of the halophilic microalga Tetraselmis sp. GSL018 isolated from the Great Salt Lake, Utah.</title>
        <authorList>
            <person name="Jinkerson R.E."/>
            <person name="D'Adamo S."/>
            <person name="Posewitz M.C."/>
        </authorList>
    </citation>
    <scope>NUCLEOTIDE SEQUENCE</scope>
    <source>
        <strain evidence="1">GSL018</strain>
    </source>
</reference>
<dbReference type="AlphaFoldDB" id="A0A061RW74"/>
<accession>A0A061RW74</accession>
<name>A0A061RW74_9CHLO</name>
<organism evidence="1">
    <name type="scientific">Tetraselmis sp. GSL018</name>
    <dbReference type="NCBI Taxonomy" id="582737"/>
    <lineage>
        <taxon>Eukaryota</taxon>
        <taxon>Viridiplantae</taxon>
        <taxon>Chlorophyta</taxon>
        <taxon>core chlorophytes</taxon>
        <taxon>Chlorodendrophyceae</taxon>
        <taxon>Chlorodendrales</taxon>
        <taxon>Chlorodendraceae</taxon>
        <taxon>Tetraselmis</taxon>
    </lineage>
</organism>
<proteinExistence type="predicted"/>
<feature type="non-terminal residue" evidence="1">
    <location>
        <position position="1"/>
    </location>
</feature>
<gene>
    <name evidence="1" type="ORF">TSPGSL018_20868</name>
</gene>
<protein>
    <submittedName>
        <fullName evidence="1">Uncharacterized protein</fullName>
    </submittedName>
</protein>
<sequence>GCGMRCKFCANPGSLTTLRFLPLGIQNLEQQYDPGCMTCIRNATVISLLPCSHGSHNRITTSHALPRYACSCAPFSSPVLFHADLKIIYG</sequence>
<evidence type="ECO:0000313" key="1">
    <source>
        <dbReference type="EMBL" id="JAC76198.1"/>
    </source>
</evidence>